<dbReference type="STRING" id="229535.A0A0M9WBB5"/>
<dbReference type="Gene3D" id="2.40.50.140">
    <property type="entry name" value="Nucleic acid-binding proteins"/>
    <property type="match status" value="1"/>
</dbReference>
<feature type="compositionally biased region" description="Basic and acidic residues" evidence="1">
    <location>
        <begin position="105"/>
        <end position="116"/>
    </location>
</feature>
<dbReference type="InterPro" id="IPR012340">
    <property type="entry name" value="NA-bd_OB-fold"/>
</dbReference>
<organism evidence="2 3">
    <name type="scientific">Penicillium nordicum</name>
    <dbReference type="NCBI Taxonomy" id="229535"/>
    <lineage>
        <taxon>Eukaryota</taxon>
        <taxon>Fungi</taxon>
        <taxon>Dikarya</taxon>
        <taxon>Ascomycota</taxon>
        <taxon>Pezizomycotina</taxon>
        <taxon>Eurotiomycetes</taxon>
        <taxon>Eurotiomycetidae</taxon>
        <taxon>Eurotiales</taxon>
        <taxon>Aspergillaceae</taxon>
        <taxon>Penicillium</taxon>
    </lineage>
</organism>
<reference evidence="2 3" key="1">
    <citation type="submission" date="2015-08" db="EMBL/GenBank/DDBJ databases">
        <title>Genome sequencing of Penicillium nordicum.</title>
        <authorList>
            <person name="Nguyen H.D."/>
            <person name="Seifert K.A."/>
        </authorList>
    </citation>
    <scope>NUCLEOTIDE SEQUENCE [LARGE SCALE GENOMIC DNA]</scope>
    <source>
        <strain evidence="2 3">DAOMC 185683</strain>
    </source>
</reference>
<protein>
    <submittedName>
        <fullName evidence="2">Uncharacterized protein</fullName>
    </submittedName>
</protein>
<sequence>MLDGTVVAMTETGDVKLGIPVLPQKSLIERIEREFANGKGTIRVLVISEVGSGRELVVDFKNSRGIMQATSLTSEPDEYEHRSDGIEVEVYTFSKTGEPSALPVTKDDKEAQEHTSLESPNPFPGYLIAHNVDWMEFQGETEVTLWTVTTPTTHNSPRLFRWIHMQPPVMRFNDFKENATGIPGLSDSEKKALNKLLERVESECDRKPSPNTTGRFMKPGHLTETFPREGFDLDILSWLCLPYFCLDTLCSDSNEFSDSYPMQRLLQDLMLKPEQEKKQVMSLMNPPENGKCLHVAQLWAIEMNNSLLVTEKRVMWSLPLEDCITWPSFLSHFTEFETTQLVFTYGGEHVEPSQYAELLNGGHDIKLALNITEGSDIFSEVNGGFAVFEWLTDNDTALYDDGDHGKAIRVQERLTAIDEFLKEQNVDSRAYTDAPLLNSEAVRELVKESELATSTAQAAESLYGFFVPPNATGPVLEKYWGAVYSLIRNLQSDPTEDTSPVKDFCDQLIDLARQMNPIKLRFSRPGLIKPPTDKSSHPLEIAWIHLLMSLISVK</sequence>
<dbReference type="SUPFAM" id="SSF50249">
    <property type="entry name" value="Nucleic acid-binding proteins"/>
    <property type="match status" value="1"/>
</dbReference>
<comment type="caution">
    <text evidence="2">The sequence shown here is derived from an EMBL/GenBank/DDBJ whole genome shotgun (WGS) entry which is preliminary data.</text>
</comment>
<gene>
    <name evidence="2" type="ORF">ACN38_g10797</name>
</gene>
<dbReference type="AlphaFoldDB" id="A0A0M9WBB5"/>
<evidence type="ECO:0000313" key="3">
    <source>
        <dbReference type="Proteomes" id="UP000037696"/>
    </source>
</evidence>
<proteinExistence type="predicted"/>
<feature type="region of interest" description="Disordered" evidence="1">
    <location>
        <begin position="99"/>
        <end position="122"/>
    </location>
</feature>
<name>A0A0M9WBB5_9EURO</name>
<evidence type="ECO:0000256" key="1">
    <source>
        <dbReference type="SAM" id="MobiDB-lite"/>
    </source>
</evidence>
<evidence type="ECO:0000313" key="2">
    <source>
        <dbReference type="EMBL" id="KOS38385.1"/>
    </source>
</evidence>
<dbReference type="EMBL" id="LHQQ01000255">
    <property type="protein sequence ID" value="KOS38385.1"/>
    <property type="molecule type" value="Genomic_DNA"/>
</dbReference>
<dbReference type="Proteomes" id="UP000037696">
    <property type="component" value="Unassembled WGS sequence"/>
</dbReference>
<keyword evidence="3" id="KW-1185">Reference proteome</keyword>
<accession>A0A0M9WBB5</accession>
<dbReference type="OrthoDB" id="4365639at2759"/>